<evidence type="ECO:0000256" key="4">
    <source>
        <dbReference type="ARBA" id="ARBA00022755"/>
    </source>
</evidence>
<organism evidence="6 7">
    <name type="scientific">Fraserbacteria sp. (strain RBG_16_55_9)</name>
    <dbReference type="NCBI Taxonomy" id="1817864"/>
    <lineage>
        <taxon>Bacteria</taxon>
        <taxon>Candidatus Fraseribacteriota</taxon>
    </lineage>
</organism>
<dbReference type="SUPFAM" id="SSF53328">
    <property type="entry name" value="Formyltransferase"/>
    <property type="match status" value="1"/>
</dbReference>
<evidence type="ECO:0000256" key="2">
    <source>
        <dbReference type="ARBA" id="ARBA00012254"/>
    </source>
</evidence>
<dbReference type="PANTHER" id="PTHR43369">
    <property type="entry name" value="PHOSPHORIBOSYLGLYCINAMIDE FORMYLTRANSFERASE"/>
    <property type="match status" value="1"/>
</dbReference>
<accession>A0A1F5UP44</accession>
<dbReference type="GO" id="GO:0004644">
    <property type="term" value="F:phosphoribosylglycinamide formyltransferase activity"/>
    <property type="evidence" value="ECO:0007669"/>
    <property type="project" value="UniProtKB-EC"/>
</dbReference>
<dbReference type="Proteomes" id="UP000179157">
    <property type="component" value="Unassembled WGS sequence"/>
</dbReference>
<dbReference type="GO" id="GO:0005829">
    <property type="term" value="C:cytosol"/>
    <property type="evidence" value="ECO:0007669"/>
    <property type="project" value="TreeGrafter"/>
</dbReference>
<proteinExistence type="predicted"/>
<feature type="domain" description="Formyl transferase N-terminal" evidence="5">
    <location>
        <begin position="1"/>
        <end position="174"/>
    </location>
</feature>
<dbReference type="InterPro" id="IPR002376">
    <property type="entry name" value="Formyl_transf_N"/>
</dbReference>
<reference evidence="6 7" key="1">
    <citation type="journal article" date="2016" name="Nat. Commun.">
        <title>Thousands of microbial genomes shed light on interconnected biogeochemical processes in an aquifer system.</title>
        <authorList>
            <person name="Anantharaman K."/>
            <person name="Brown C.T."/>
            <person name="Hug L.A."/>
            <person name="Sharon I."/>
            <person name="Castelle C.J."/>
            <person name="Probst A.J."/>
            <person name="Thomas B.C."/>
            <person name="Singh A."/>
            <person name="Wilkins M.J."/>
            <person name="Karaoz U."/>
            <person name="Brodie E.L."/>
            <person name="Williams K.H."/>
            <person name="Hubbard S.S."/>
            <person name="Banfield J.F."/>
        </authorList>
    </citation>
    <scope>NUCLEOTIDE SEQUENCE [LARGE SCALE GENOMIC DNA]</scope>
    <source>
        <strain evidence="7">RBG_16_55_9</strain>
    </source>
</reference>
<dbReference type="Pfam" id="PF00551">
    <property type="entry name" value="Formyl_trans_N"/>
    <property type="match status" value="1"/>
</dbReference>
<dbReference type="EC" id="2.1.2.2" evidence="2"/>
<dbReference type="PANTHER" id="PTHR43369:SF2">
    <property type="entry name" value="PHOSPHORIBOSYLGLYCINAMIDE FORMYLTRANSFERASE"/>
    <property type="match status" value="1"/>
</dbReference>
<keyword evidence="4" id="KW-0658">Purine biosynthesis</keyword>
<dbReference type="GO" id="GO:0006189">
    <property type="term" value="P:'de novo' IMP biosynthetic process"/>
    <property type="evidence" value="ECO:0007669"/>
    <property type="project" value="TreeGrafter"/>
</dbReference>
<evidence type="ECO:0000313" key="6">
    <source>
        <dbReference type="EMBL" id="OGF52870.1"/>
    </source>
</evidence>
<dbReference type="Gene3D" id="3.40.50.170">
    <property type="entry name" value="Formyl transferase, N-terminal domain"/>
    <property type="match status" value="1"/>
</dbReference>
<dbReference type="STRING" id="1817864.A2Z21_04220"/>
<gene>
    <name evidence="6" type="ORF">A2Z21_04220</name>
</gene>
<dbReference type="InterPro" id="IPR036477">
    <property type="entry name" value="Formyl_transf_N_sf"/>
</dbReference>
<dbReference type="EMBL" id="MFGX01000125">
    <property type="protein sequence ID" value="OGF52870.1"/>
    <property type="molecule type" value="Genomic_DNA"/>
</dbReference>
<evidence type="ECO:0000256" key="3">
    <source>
        <dbReference type="ARBA" id="ARBA00022679"/>
    </source>
</evidence>
<name>A0A1F5UP44_FRAXR</name>
<dbReference type="AlphaFoldDB" id="A0A1F5UP44"/>
<comment type="caution">
    <text evidence="6">The sequence shown here is derived from an EMBL/GenBank/DDBJ whole genome shotgun (WGS) entry which is preliminary data.</text>
</comment>
<evidence type="ECO:0000313" key="7">
    <source>
        <dbReference type="Proteomes" id="UP000179157"/>
    </source>
</evidence>
<evidence type="ECO:0000256" key="1">
    <source>
        <dbReference type="ARBA" id="ARBA00005054"/>
    </source>
</evidence>
<sequence>MRVVVLFSGGASALKYLLGHDANLHVKYQFVGAFTDAKQVSGIELARQAGISVEVLDYREFVRERRAKFSDPLVRREYFAKAAERIAKWQPDILMHSGFMLIITEPVLSAYKNRILNVHPADLTITDESGRRKYTGMDAVSKAIQAGEKYTRSTIHLVAEEVDGGPIVVLSEPLAVETGVDPKAHQEKMKWVCDGPAYQKALELMADGRVWLDTKTGQVEIR</sequence>
<keyword evidence="3" id="KW-0808">Transferase</keyword>
<protein>
    <recommendedName>
        <fullName evidence="2">phosphoribosylglycinamide formyltransferase 1</fullName>
        <ecNumber evidence="2">2.1.2.2</ecNumber>
    </recommendedName>
</protein>
<comment type="pathway">
    <text evidence="1">Purine metabolism; IMP biosynthesis via de novo pathway; N(2)-formyl-N(1)-(5-phospho-D-ribosyl)glycinamide from N(1)-(5-phospho-D-ribosyl)glycinamide (10-formyl THF route): step 1/1.</text>
</comment>
<evidence type="ECO:0000259" key="5">
    <source>
        <dbReference type="Pfam" id="PF00551"/>
    </source>
</evidence>